<dbReference type="InterPro" id="IPR004786">
    <property type="entry name" value="6-phosphgluc_deHydtase"/>
</dbReference>
<evidence type="ECO:0000256" key="4">
    <source>
        <dbReference type="ARBA" id="ARBA00023004"/>
    </source>
</evidence>
<dbReference type="InterPro" id="IPR056740">
    <property type="entry name" value="ILV_EDD_C"/>
</dbReference>
<dbReference type="PANTHER" id="PTHR43661">
    <property type="entry name" value="D-XYLONATE DEHYDRATASE"/>
    <property type="match status" value="1"/>
</dbReference>
<dbReference type="AlphaFoldDB" id="A0A1I6GG79"/>
<dbReference type="NCBIfam" id="TIGR01196">
    <property type="entry name" value="edd"/>
    <property type="match status" value="1"/>
</dbReference>
<feature type="domain" description="Dihydroxy-acid/6-phosphogluconate dehydratase C-terminal" evidence="12">
    <location>
        <begin position="406"/>
        <end position="597"/>
    </location>
</feature>
<dbReference type="GO" id="GO:0051539">
    <property type="term" value="F:4 iron, 4 sulfur cluster binding"/>
    <property type="evidence" value="ECO:0007669"/>
    <property type="project" value="UniProtKB-UniRule"/>
</dbReference>
<evidence type="ECO:0000313" key="13">
    <source>
        <dbReference type="EMBL" id="SFR41214.1"/>
    </source>
</evidence>
<dbReference type="InterPro" id="IPR000581">
    <property type="entry name" value="ILV_EDD_N"/>
</dbReference>
<keyword evidence="7 9" id="KW-0456">Lyase</keyword>
<dbReference type="STRING" id="390270.SAMN04488005_1618"/>
<proteinExistence type="inferred from homology"/>
<dbReference type="PROSITE" id="PS00886">
    <property type="entry name" value="ILVD_EDD_1"/>
    <property type="match status" value="1"/>
</dbReference>
<dbReference type="InterPro" id="IPR020558">
    <property type="entry name" value="DiOHA_6PGluconate_deHydtase_CS"/>
</dbReference>
<dbReference type="HAMAP" id="MF_02094">
    <property type="entry name" value="Edd"/>
    <property type="match status" value="1"/>
</dbReference>
<keyword evidence="4 9" id="KW-0408">Iron</keyword>
<feature type="domain" description="Dihydroxy-acid/6-phosphogluconate dehydratase N-terminal" evidence="11">
    <location>
        <begin position="67"/>
        <end position="379"/>
    </location>
</feature>
<keyword evidence="14" id="KW-1185">Reference proteome</keyword>
<comment type="function">
    <text evidence="9">Catalyzes the dehydration of 6-phospho-D-gluconate to 2-dehydro-3-deoxy-6-phospho-D-gluconate.</text>
</comment>
<comment type="similarity">
    <text evidence="1 9">Belongs to the IlvD/Edd family.</text>
</comment>
<feature type="binding site" evidence="9">
    <location>
        <position position="222"/>
    </location>
    <ligand>
        <name>[4Fe-4S] cluster</name>
        <dbReference type="ChEBI" id="CHEBI:49883"/>
    </ligand>
</feature>
<dbReference type="PANTHER" id="PTHR43661:SF1">
    <property type="entry name" value="PHOSPHOGLUCONATE DEHYDRATASE"/>
    <property type="match status" value="1"/>
</dbReference>
<dbReference type="PROSITE" id="PS00887">
    <property type="entry name" value="ILVD_EDD_2"/>
    <property type="match status" value="1"/>
</dbReference>
<evidence type="ECO:0000256" key="3">
    <source>
        <dbReference type="ARBA" id="ARBA00022723"/>
    </source>
</evidence>
<feature type="binding site" evidence="9">
    <location>
        <position position="155"/>
    </location>
    <ligand>
        <name>[4Fe-4S] cluster</name>
        <dbReference type="ChEBI" id="CHEBI:49883"/>
    </ligand>
</feature>
<reference evidence="14" key="1">
    <citation type="submission" date="2016-10" db="EMBL/GenBank/DDBJ databases">
        <authorList>
            <person name="Varghese N."/>
            <person name="Submissions S."/>
        </authorList>
    </citation>
    <scope>NUCLEOTIDE SEQUENCE [LARGE SCALE GENOMIC DNA]</scope>
    <source>
        <strain evidence="14">DSM 26879</strain>
    </source>
</reference>
<evidence type="ECO:0000256" key="10">
    <source>
        <dbReference type="NCBIfam" id="TIGR01196"/>
    </source>
</evidence>
<evidence type="ECO:0000256" key="5">
    <source>
        <dbReference type="ARBA" id="ARBA00023014"/>
    </source>
</evidence>
<evidence type="ECO:0000259" key="12">
    <source>
        <dbReference type="Pfam" id="PF24877"/>
    </source>
</evidence>
<organism evidence="13 14">
    <name type="scientific">Yoonia tamlensis</name>
    <dbReference type="NCBI Taxonomy" id="390270"/>
    <lineage>
        <taxon>Bacteria</taxon>
        <taxon>Pseudomonadati</taxon>
        <taxon>Pseudomonadota</taxon>
        <taxon>Alphaproteobacteria</taxon>
        <taxon>Rhodobacterales</taxon>
        <taxon>Paracoccaceae</taxon>
        <taxon>Yoonia</taxon>
    </lineage>
</organism>
<comment type="pathway">
    <text evidence="9">Carbohydrate metabolism; Entner-Doudoroff pathway.</text>
</comment>
<keyword evidence="2 9" id="KW-0004">4Fe-4S</keyword>
<dbReference type="GO" id="GO:0019521">
    <property type="term" value="P:D-gluconate metabolic process"/>
    <property type="evidence" value="ECO:0007669"/>
    <property type="project" value="UniProtKB-KW"/>
</dbReference>
<protein>
    <recommendedName>
        <fullName evidence="9 10">Phosphogluconate dehydratase</fullName>
        <ecNumber evidence="9 10">4.2.1.12</ecNumber>
    </recommendedName>
</protein>
<keyword evidence="6 9" id="KW-0311">Gluconate utilization</keyword>
<dbReference type="Pfam" id="PF00920">
    <property type="entry name" value="ILVD_EDD_N"/>
    <property type="match status" value="1"/>
</dbReference>
<dbReference type="EMBL" id="FOYP01000001">
    <property type="protein sequence ID" value="SFR41214.1"/>
    <property type="molecule type" value="Genomic_DNA"/>
</dbReference>
<dbReference type="InterPro" id="IPR037237">
    <property type="entry name" value="IlvD/EDD_N"/>
</dbReference>
<dbReference type="SUPFAM" id="SSF143975">
    <property type="entry name" value="IlvD/EDD N-terminal domain-like"/>
    <property type="match status" value="1"/>
</dbReference>
<dbReference type="GO" id="GO:0009255">
    <property type="term" value="P:Entner-Doudoroff pathway through 6-phosphogluconate"/>
    <property type="evidence" value="ECO:0007669"/>
    <property type="project" value="UniProtKB-UniRule"/>
</dbReference>
<evidence type="ECO:0000256" key="6">
    <source>
        <dbReference type="ARBA" id="ARBA00023064"/>
    </source>
</evidence>
<dbReference type="RefSeq" id="WP_090198665.1">
    <property type="nucleotide sequence ID" value="NZ_FOYP01000001.1"/>
</dbReference>
<comment type="cofactor">
    <cofactor evidence="9">
        <name>[4Fe-4S] cluster</name>
        <dbReference type="ChEBI" id="CHEBI:49883"/>
    </cofactor>
    <text evidence="9">Binds 1 [4Fe-4S] cluster.</text>
</comment>
<comment type="catalytic activity">
    <reaction evidence="9">
        <text>6-phospho-D-gluconate = 2-dehydro-3-deoxy-6-phospho-D-gluconate + H2O</text>
        <dbReference type="Rhea" id="RHEA:17277"/>
        <dbReference type="ChEBI" id="CHEBI:15377"/>
        <dbReference type="ChEBI" id="CHEBI:57569"/>
        <dbReference type="ChEBI" id="CHEBI:58759"/>
        <dbReference type="EC" id="4.2.1.12"/>
    </reaction>
</comment>
<evidence type="ECO:0000256" key="8">
    <source>
        <dbReference type="ARBA" id="ARBA00023277"/>
    </source>
</evidence>
<evidence type="ECO:0000313" key="14">
    <source>
        <dbReference type="Proteomes" id="UP000199478"/>
    </source>
</evidence>
<dbReference type="OrthoDB" id="9807077at2"/>
<evidence type="ECO:0000256" key="7">
    <source>
        <dbReference type="ARBA" id="ARBA00023239"/>
    </source>
</evidence>
<accession>A0A1I6GG79</accession>
<gene>
    <name evidence="9" type="primary">edd</name>
    <name evidence="13" type="ORF">SAMN04488005_1618</name>
</gene>
<dbReference type="PROSITE" id="PS00380">
    <property type="entry name" value="RHODANESE_1"/>
    <property type="match status" value="1"/>
</dbReference>
<dbReference type="Proteomes" id="UP000199478">
    <property type="component" value="Unassembled WGS sequence"/>
</dbReference>
<keyword evidence="8 9" id="KW-0119">Carbohydrate metabolism</keyword>
<evidence type="ECO:0000256" key="2">
    <source>
        <dbReference type="ARBA" id="ARBA00022485"/>
    </source>
</evidence>
<evidence type="ECO:0000256" key="1">
    <source>
        <dbReference type="ARBA" id="ARBA00006486"/>
    </source>
</evidence>
<dbReference type="InterPro" id="IPR042096">
    <property type="entry name" value="Dihydro-acid_dehy_C"/>
</dbReference>
<evidence type="ECO:0000259" key="11">
    <source>
        <dbReference type="Pfam" id="PF00920"/>
    </source>
</evidence>
<dbReference type="Pfam" id="PF24877">
    <property type="entry name" value="ILV_EDD_C"/>
    <property type="match status" value="1"/>
</dbReference>
<dbReference type="GO" id="GO:0004792">
    <property type="term" value="F:thiosulfate-cyanide sulfurtransferase activity"/>
    <property type="evidence" value="ECO:0007669"/>
    <property type="project" value="InterPro"/>
</dbReference>
<name>A0A1I6GG79_9RHOB</name>
<dbReference type="SUPFAM" id="SSF52016">
    <property type="entry name" value="LeuD/IlvD-like"/>
    <property type="match status" value="1"/>
</dbReference>
<keyword evidence="5 9" id="KW-0411">Iron-sulfur</keyword>
<dbReference type="GO" id="GO:0004456">
    <property type="term" value="F:phosphogluconate dehydratase activity"/>
    <property type="evidence" value="ECO:0007669"/>
    <property type="project" value="UniProtKB-UniRule"/>
</dbReference>
<sequence length="601" mass="63112">MPLHPVIAQVTDRIRARSESTRQTYLENMARAASEGPRRSHMACGNLAHAYAAMGEDKDTLAAGRAPNIGIITAYNDMLSAHQPFEQYPNLIRAAARAAGGTAQVAGGVPAMCDGVTQGQTGMELSLFSRDVIALAAGVGLSHNVFDAAIYLGVCDKIVPGLVMAAATFGYIPSVFLPAGPMTSGLPNDEKAKVRQKFALGEVGREELMKSEMASYHGPGTCTFYGTANTNQMLMEFMGLHLPGASFVNPNTPMRDALTVAGTERALEITALGNQFTPTCDVLDEKAFVNGLVGLMATGGSTNLVLHLPAMARAAGIILDLQDFSDLSDVTPLMAKVYPNGLADVNHFHAAGGLGYMIGELLNAGLLHDDVKTVAGDGLHLYTQEPKLTDGRITYAPGAGKSLNEKILRPASDPFQPQGGLKQLKGNLGRGVIKASAVAKERHIVEAPARVFHTQEAVKDAFKAGEFTSDTIIVVRFQGPKSNGMPELHGLTPTLAVLQDRGLKVALVTDGRMSGASGKVPSAIHLSPEAADNGPISLIMDGDIVRLDATKGTIDVLGVDLDTRSPAIADLTGNGNGVGRELFDVFRRNVGLSSEGAAVVV</sequence>
<keyword evidence="3 9" id="KW-0479">Metal-binding</keyword>
<dbReference type="GO" id="GO:0046872">
    <property type="term" value="F:metal ion binding"/>
    <property type="evidence" value="ECO:0007669"/>
    <property type="project" value="UniProtKB-KW"/>
</dbReference>
<dbReference type="Gene3D" id="3.50.30.80">
    <property type="entry name" value="IlvD/EDD C-terminal domain-like"/>
    <property type="match status" value="1"/>
</dbReference>
<dbReference type="InterPro" id="IPR001307">
    <property type="entry name" value="Thiosulphate_STrfase_CS"/>
</dbReference>
<dbReference type="GO" id="GO:0005829">
    <property type="term" value="C:cytosol"/>
    <property type="evidence" value="ECO:0007669"/>
    <property type="project" value="TreeGrafter"/>
</dbReference>
<dbReference type="EC" id="4.2.1.12" evidence="9 10"/>
<dbReference type="UniPathway" id="UPA00226"/>
<evidence type="ECO:0000256" key="9">
    <source>
        <dbReference type="HAMAP-Rule" id="MF_02094"/>
    </source>
</evidence>